<dbReference type="InterPro" id="IPR011993">
    <property type="entry name" value="PH-like_dom_sf"/>
</dbReference>
<feature type="region of interest" description="Disordered" evidence="1">
    <location>
        <begin position="642"/>
        <end position="668"/>
    </location>
</feature>
<keyword evidence="4" id="KW-1185">Reference proteome</keyword>
<evidence type="ECO:0000313" key="3">
    <source>
        <dbReference type="EMBL" id="CAL1526866.1"/>
    </source>
</evidence>
<dbReference type="Pfam" id="PF09380">
    <property type="entry name" value="FERM_C"/>
    <property type="match status" value="1"/>
</dbReference>
<dbReference type="SUPFAM" id="SSF54236">
    <property type="entry name" value="Ubiquitin-like"/>
    <property type="match status" value="1"/>
</dbReference>
<dbReference type="SUPFAM" id="SSF50729">
    <property type="entry name" value="PH domain-like"/>
    <property type="match status" value="1"/>
</dbReference>
<dbReference type="InterPro" id="IPR019748">
    <property type="entry name" value="FERM_central"/>
</dbReference>
<dbReference type="PROSITE" id="PS50057">
    <property type="entry name" value="FERM_3"/>
    <property type="match status" value="1"/>
</dbReference>
<dbReference type="Pfam" id="PF00373">
    <property type="entry name" value="FERM_M"/>
    <property type="match status" value="1"/>
</dbReference>
<accession>A0AAV2H0K7</accession>
<dbReference type="SMART" id="SM00295">
    <property type="entry name" value="B41"/>
    <property type="match status" value="1"/>
</dbReference>
<evidence type="ECO:0000256" key="1">
    <source>
        <dbReference type="SAM" id="MobiDB-lite"/>
    </source>
</evidence>
<dbReference type="Proteomes" id="UP001497497">
    <property type="component" value="Unassembled WGS sequence"/>
</dbReference>
<reference evidence="3 4" key="1">
    <citation type="submission" date="2024-04" db="EMBL/GenBank/DDBJ databases">
        <authorList>
            <consortium name="Genoscope - CEA"/>
            <person name="William W."/>
        </authorList>
    </citation>
    <scope>NUCLEOTIDE SEQUENCE [LARGE SCALE GENOMIC DNA]</scope>
</reference>
<dbReference type="AlphaFoldDB" id="A0AAV2H0K7"/>
<dbReference type="GO" id="GO:0035332">
    <property type="term" value="P:positive regulation of hippo signaling"/>
    <property type="evidence" value="ECO:0007669"/>
    <property type="project" value="TreeGrafter"/>
</dbReference>
<dbReference type="SMART" id="SM01196">
    <property type="entry name" value="FERM_C"/>
    <property type="match status" value="1"/>
</dbReference>
<feature type="compositionally biased region" description="Low complexity" evidence="1">
    <location>
        <begin position="977"/>
        <end position="993"/>
    </location>
</feature>
<dbReference type="InterPro" id="IPR047145">
    <property type="entry name" value="FRMD6-like"/>
</dbReference>
<feature type="compositionally biased region" description="Polar residues" evidence="1">
    <location>
        <begin position="414"/>
        <end position="425"/>
    </location>
</feature>
<dbReference type="InterPro" id="IPR019749">
    <property type="entry name" value="Band_41_domain"/>
</dbReference>
<proteinExistence type="predicted"/>
<dbReference type="CDD" id="cd17101">
    <property type="entry name" value="FERM_F1_PTPN13_like"/>
    <property type="match status" value="1"/>
</dbReference>
<dbReference type="InterPro" id="IPR035963">
    <property type="entry name" value="FERM_2"/>
</dbReference>
<dbReference type="Gene3D" id="1.20.80.10">
    <property type="match status" value="1"/>
</dbReference>
<dbReference type="EMBL" id="CAXITT010000010">
    <property type="protein sequence ID" value="CAL1526866.1"/>
    <property type="molecule type" value="Genomic_DNA"/>
</dbReference>
<dbReference type="PANTHER" id="PTHR13429:SF5">
    <property type="entry name" value="PROTEIN EXPANDED"/>
    <property type="match status" value="1"/>
</dbReference>
<dbReference type="CDD" id="cd14473">
    <property type="entry name" value="FERM_B-lobe"/>
    <property type="match status" value="1"/>
</dbReference>
<dbReference type="Gene3D" id="3.10.20.90">
    <property type="entry name" value="Phosphatidylinositol 3-kinase Catalytic Subunit, Chain A, domain 1"/>
    <property type="match status" value="1"/>
</dbReference>
<comment type="caution">
    <text evidence="3">The sequence shown here is derived from an EMBL/GenBank/DDBJ whole genome shotgun (WGS) entry which is preliminary data.</text>
</comment>
<feature type="compositionally biased region" description="Basic residues" evidence="1">
    <location>
        <begin position="1142"/>
        <end position="1152"/>
    </location>
</feature>
<sequence>MTTKPLVAASVGKKRKLVNVHLLNGDQHVVHVDVKSKFQEVFNQVAGHLSLRETEYFGLAFKKENEYHFILLDEKIHKLAPKQWKSGSGEGLDSEGKALINVWFRVQFYVDQVILLREKVTRHEYYLQLKDNVLQYNHLYNEDKCFQLAGYALQADYGNYLPEKHGKGYFDPTLYFPFWMLDRHGLDYLASNMPTVHKDLNNMTRNDAELRYIRNASMQPGAHNLHFYTVRKRKTDKAVNTWLAICAKGVEVYEDDAGYKNHISTFMWRDIGKLYFDKKKFEIRSVQSAGGRRYMYYTDCDIKSKYLLSICRGTHMFQMAIQPKLLEIQHLDNEDQKRYRESYIYSDPRDRSHFQHSPSKSLSAAGSSSNQRFSLISDASSNTTSGIVSDRMAVSFDDGDDHSREIMIDCPPRSTLSNTPSQKRSKFQLLSSFKQSPQSNKTSPNQVPHSLELVKTDVSSQELSPTSSNGSWRARHSQTAAYLMGTTGLPLTSPTTPTYDFSSYPGVRRSGGRKDSFSKLAQGSLLSSVDRNTSGDSAVSLSGILTGPDKLAPLSLPPSELRALSGTDKLAPLSLMGEHKSVTGVSVVQGANISKSGRGSGGSPNFSVNQVQMNPGPPPLAALNFSTLGATRDPQVHASKSLENTELLKGPSSPRDVSQQFRPTSTPLDIGQKLSALTSPRANIPEYGKSYPRNRTEQQYKAQSAQQAIYQTIGSPRDLRSDQFKLPPAHMGLTEYQTTMNTPRADVYGGLIPAGAQTTPQPEVSKNDLQPHLDAQFHKDNKQVVGGMMTAKSDQLASNSHTSSSRNATEHYMLALQQGSAHLMEQKSATRGRMHVPEQAAVAVGPGQYQSTQHQAPHKLTQYPSTQRQQVSQQQVPYMTTEEYYKYNVTAKEIPLLSNQIQAGDANMKQEMEENKENLFHRTEENTEEKKDEVVENMQQVHSKGSLHPELKQILGQSHAISLPLITALCNDSSLMQTSRSQSGSRSSYDTSTVRSTDSRLTRFSHETDPRRWSSCCQAAGMPEMMLSVQSSRPYSWHSEHFELDTQLALPANDHMTPISPQNPRAVNNKHLKILDNQNNQPQKMIESDPGPSSPRMISHYDTSWWNTPNTTSGMDINSSSWTEVIPYSYPAHQLPGNQSASRHHHHQHMVPHKLSSGGHRDSDTSIAHNQMMKENIGIA</sequence>
<feature type="compositionally biased region" description="Basic and acidic residues" evidence="1">
    <location>
        <begin position="997"/>
        <end position="1006"/>
    </location>
</feature>
<feature type="compositionally biased region" description="Polar residues" evidence="1">
    <location>
        <begin position="457"/>
        <end position="471"/>
    </location>
</feature>
<feature type="compositionally biased region" description="Polar residues" evidence="1">
    <location>
        <begin position="655"/>
        <end position="667"/>
    </location>
</feature>
<feature type="region of interest" description="Disordered" evidence="1">
    <location>
        <begin position="977"/>
        <end position="1006"/>
    </location>
</feature>
<dbReference type="Gene3D" id="2.30.29.30">
    <property type="entry name" value="Pleckstrin-homology domain (PH domain)/Phosphotyrosine-binding domain (PTB)"/>
    <property type="match status" value="1"/>
</dbReference>
<dbReference type="InterPro" id="IPR018980">
    <property type="entry name" value="FERM_PH-like_C"/>
</dbReference>
<dbReference type="SUPFAM" id="SSF47031">
    <property type="entry name" value="Second domain of FERM"/>
    <property type="match status" value="1"/>
</dbReference>
<name>A0AAV2H0K7_LYMST</name>
<protein>
    <recommendedName>
        <fullName evidence="2">FERM domain-containing protein</fullName>
    </recommendedName>
</protein>
<feature type="region of interest" description="Disordered" evidence="1">
    <location>
        <begin position="592"/>
        <end position="621"/>
    </location>
</feature>
<dbReference type="InterPro" id="IPR014352">
    <property type="entry name" value="FERM/acyl-CoA-bd_prot_sf"/>
</dbReference>
<feature type="region of interest" description="Disordered" evidence="1">
    <location>
        <begin position="456"/>
        <end position="475"/>
    </location>
</feature>
<dbReference type="GO" id="GO:0098592">
    <property type="term" value="C:cytoplasmic side of apical plasma membrane"/>
    <property type="evidence" value="ECO:0007669"/>
    <property type="project" value="TreeGrafter"/>
</dbReference>
<dbReference type="InterPro" id="IPR000299">
    <property type="entry name" value="FERM_domain"/>
</dbReference>
<dbReference type="PANTHER" id="PTHR13429">
    <property type="entry name" value="FERM DOMAIN (PROTEIN4.1-EZRIN-RADIXIN-MOESIN) FAMILY"/>
    <property type="match status" value="1"/>
</dbReference>
<dbReference type="InterPro" id="IPR018979">
    <property type="entry name" value="FERM_N"/>
</dbReference>
<feature type="compositionally biased region" description="Polar residues" evidence="1">
    <location>
        <begin position="592"/>
        <end position="613"/>
    </location>
</feature>
<dbReference type="Pfam" id="PF09379">
    <property type="entry name" value="FERM_N"/>
    <property type="match status" value="1"/>
</dbReference>
<evidence type="ECO:0000313" key="4">
    <source>
        <dbReference type="Proteomes" id="UP001497497"/>
    </source>
</evidence>
<feature type="region of interest" description="Disordered" evidence="1">
    <location>
        <begin position="395"/>
        <end position="425"/>
    </location>
</feature>
<organism evidence="3 4">
    <name type="scientific">Lymnaea stagnalis</name>
    <name type="common">Great pond snail</name>
    <name type="synonym">Helix stagnalis</name>
    <dbReference type="NCBI Taxonomy" id="6523"/>
    <lineage>
        <taxon>Eukaryota</taxon>
        <taxon>Metazoa</taxon>
        <taxon>Spiralia</taxon>
        <taxon>Lophotrochozoa</taxon>
        <taxon>Mollusca</taxon>
        <taxon>Gastropoda</taxon>
        <taxon>Heterobranchia</taxon>
        <taxon>Euthyneura</taxon>
        <taxon>Panpulmonata</taxon>
        <taxon>Hygrophila</taxon>
        <taxon>Lymnaeoidea</taxon>
        <taxon>Lymnaeidae</taxon>
        <taxon>Lymnaea</taxon>
    </lineage>
</organism>
<gene>
    <name evidence="3" type="ORF">GSLYS_00001043001</name>
</gene>
<evidence type="ECO:0000259" key="2">
    <source>
        <dbReference type="PROSITE" id="PS50057"/>
    </source>
</evidence>
<dbReference type="InterPro" id="IPR029071">
    <property type="entry name" value="Ubiquitin-like_domsf"/>
</dbReference>
<feature type="domain" description="FERM" evidence="2">
    <location>
        <begin position="16"/>
        <end position="322"/>
    </location>
</feature>
<feature type="region of interest" description="Disordered" evidence="1">
    <location>
        <begin position="1136"/>
        <end position="1180"/>
    </location>
</feature>